<evidence type="ECO:0000256" key="1">
    <source>
        <dbReference type="ARBA" id="ARBA00004141"/>
    </source>
</evidence>
<gene>
    <name evidence="9" type="ORF">G6011_00920</name>
</gene>
<dbReference type="Proteomes" id="UP001199106">
    <property type="component" value="Unassembled WGS sequence"/>
</dbReference>
<evidence type="ECO:0000256" key="6">
    <source>
        <dbReference type="SAM" id="MobiDB-lite"/>
    </source>
</evidence>
<evidence type="ECO:0000256" key="2">
    <source>
        <dbReference type="ARBA" id="ARBA00022692"/>
    </source>
</evidence>
<dbReference type="PANTHER" id="PTHR33048:SF47">
    <property type="entry name" value="INTEGRAL MEMBRANE PROTEIN-RELATED"/>
    <property type="match status" value="1"/>
</dbReference>
<feature type="transmembrane region" description="Helical" evidence="7">
    <location>
        <begin position="214"/>
        <end position="234"/>
    </location>
</feature>
<dbReference type="PANTHER" id="PTHR33048">
    <property type="entry name" value="PTH11-LIKE INTEGRAL MEMBRANE PROTEIN (AFU_ORTHOLOGUE AFUA_5G11245)"/>
    <property type="match status" value="1"/>
</dbReference>
<evidence type="ECO:0000256" key="4">
    <source>
        <dbReference type="ARBA" id="ARBA00023136"/>
    </source>
</evidence>
<feature type="transmembrane region" description="Helical" evidence="7">
    <location>
        <begin position="53"/>
        <end position="76"/>
    </location>
</feature>
<dbReference type="Pfam" id="PF20684">
    <property type="entry name" value="Fung_rhodopsin"/>
    <property type="match status" value="1"/>
</dbReference>
<accession>A0AAD4IK55</accession>
<protein>
    <recommendedName>
        <fullName evidence="8">Rhodopsin domain-containing protein</fullName>
    </recommendedName>
</protein>
<name>A0AAD4IK55_9PLEO</name>
<evidence type="ECO:0000259" key="8">
    <source>
        <dbReference type="Pfam" id="PF20684"/>
    </source>
</evidence>
<feature type="transmembrane region" description="Helical" evidence="7">
    <location>
        <begin position="254"/>
        <end position="274"/>
    </location>
</feature>
<organism evidence="9 10">
    <name type="scientific">Alternaria panax</name>
    <dbReference type="NCBI Taxonomy" id="48097"/>
    <lineage>
        <taxon>Eukaryota</taxon>
        <taxon>Fungi</taxon>
        <taxon>Dikarya</taxon>
        <taxon>Ascomycota</taxon>
        <taxon>Pezizomycotina</taxon>
        <taxon>Dothideomycetes</taxon>
        <taxon>Pleosporomycetidae</taxon>
        <taxon>Pleosporales</taxon>
        <taxon>Pleosporineae</taxon>
        <taxon>Pleosporaceae</taxon>
        <taxon>Alternaria</taxon>
        <taxon>Alternaria sect. Panax</taxon>
    </lineage>
</organism>
<proteinExistence type="inferred from homology"/>
<reference evidence="9" key="1">
    <citation type="submission" date="2021-07" db="EMBL/GenBank/DDBJ databases">
        <title>Genome Resource of American Ginseng Black Spot Pathogen Alternaria panax.</title>
        <authorList>
            <person name="Qiu C."/>
            <person name="Wang W."/>
            <person name="Liu Z."/>
        </authorList>
    </citation>
    <scope>NUCLEOTIDE SEQUENCE</scope>
    <source>
        <strain evidence="9">BNCC115425</strain>
    </source>
</reference>
<feature type="transmembrane region" description="Helical" evidence="7">
    <location>
        <begin position="135"/>
        <end position="161"/>
    </location>
</feature>
<evidence type="ECO:0000313" key="10">
    <source>
        <dbReference type="Proteomes" id="UP001199106"/>
    </source>
</evidence>
<comment type="subcellular location">
    <subcellularLocation>
        <location evidence="1">Membrane</location>
        <topology evidence="1">Multi-pass membrane protein</topology>
    </subcellularLocation>
</comment>
<evidence type="ECO:0000256" key="3">
    <source>
        <dbReference type="ARBA" id="ARBA00022989"/>
    </source>
</evidence>
<keyword evidence="10" id="KW-1185">Reference proteome</keyword>
<feature type="compositionally biased region" description="Basic and acidic residues" evidence="6">
    <location>
        <begin position="376"/>
        <end position="386"/>
    </location>
</feature>
<sequence>MDPIPPEQLATLAKEDWGPLTKSIVLAFTCIAVICVALRLFTRLRLLGRSLGWEDYTIVISLALSVATGIFQILQVNAGNGKHAVFIEFPGGVEKILIYLFWSIICYNTSLMFTKISILLQYGRIFTVREMRIPLHIIMAICIAWGITTLFTSIFTCVPVHAYWKILEQPGANCMANKTIWYVNASINIFTDLMVALLPVHVIWTLQIALRQRVALLAILTIGWFVCVVSILRLHALIALVEHPDDNTYYSAPAAYWSAIEMNLAIVCASLPALKPLIVKIIPGFSSTVQSARSYGNGYGTGTIGSSARKHQSVHGVRSTARHIDEDFELGLGRPGSTTPYQTSADEGGMFGKNIYVSRQFEQHFEQSSRISASESQKDLVPECKDSQWSSGNNSQS</sequence>
<dbReference type="GO" id="GO:0016020">
    <property type="term" value="C:membrane"/>
    <property type="evidence" value="ECO:0007669"/>
    <property type="project" value="UniProtKB-SubCell"/>
</dbReference>
<dbReference type="AlphaFoldDB" id="A0AAD4IK55"/>
<comment type="caution">
    <text evidence="9">The sequence shown here is derived from an EMBL/GenBank/DDBJ whole genome shotgun (WGS) entry which is preliminary data.</text>
</comment>
<comment type="similarity">
    <text evidence="5">Belongs to the SAT4 family.</text>
</comment>
<keyword evidence="3 7" id="KW-1133">Transmembrane helix</keyword>
<feature type="transmembrane region" description="Helical" evidence="7">
    <location>
        <begin position="20"/>
        <end position="41"/>
    </location>
</feature>
<feature type="transmembrane region" description="Helical" evidence="7">
    <location>
        <begin position="181"/>
        <end position="202"/>
    </location>
</feature>
<evidence type="ECO:0000313" key="9">
    <source>
        <dbReference type="EMBL" id="KAG9195799.1"/>
    </source>
</evidence>
<evidence type="ECO:0000256" key="7">
    <source>
        <dbReference type="SAM" id="Phobius"/>
    </source>
</evidence>
<feature type="region of interest" description="Disordered" evidence="6">
    <location>
        <begin position="367"/>
        <end position="397"/>
    </location>
</feature>
<feature type="domain" description="Rhodopsin" evidence="8">
    <location>
        <begin position="38"/>
        <end position="279"/>
    </location>
</feature>
<keyword evidence="2 7" id="KW-0812">Transmembrane</keyword>
<dbReference type="InterPro" id="IPR049326">
    <property type="entry name" value="Rhodopsin_dom_fungi"/>
</dbReference>
<evidence type="ECO:0000256" key="5">
    <source>
        <dbReference type="ARBA" id="ARBA00038359"/>
    </source>
</evidence>
<dbReference type="InterPro" id="IPR052337">
    <property type="entry name" value="SAT4-like"/>
</dbReference>
<feature type="compositionally biased region" description="Polar residues" evidence="6">
    <location>
        <begin position="387"/>
        <end position="397"/>
    </location>
</feature>
<feature type="transmembrane region" description="Helical" evidence="7">
    <location>
        <begin position="96"/>
        <end position="114"/>
    </location>
</feature>
<keyword evidence="4 7" id="KW-0472">Membrane</keyword>
<dbReference type="EMBL" id="JAANER010000001">
    <property type="protein sequence ID" value="KAG9195799.1"/>
    <property type="molecule type" value="Genomic_DNA"/>
</dbReference>